<dbReference type="Proteomes" id="UP000075880">
    <property type="component" value="Unassembled WGS sequence"/>
</dbReference>
<protein>
    <submittedName>
        <fullName evidence="1">Uncharacterized protein</fullName>
    </submittedName>
</protein>
<keyword evidence="2" id="KW-1185">Reference proteome</keyword>
<evidence type="ECO:0000313" key="2">
    <source>
        <dbReference type="Proteomes" id="UP000075880"/>
    </source>
</evidence>
<sequence length="48" mass="5470">MHRSQPIPVKHNDVVPSSCRPWSPLPAILFVRTTFCGHIFICSDKTHL</sequence>
<organism evidence="1 2">
    <name type="scientific">Anopheles atroparvus</name>
    <name type="common">European mosquito</name>
    <dbReference type="NCBI Taxonomy" id="41427"/>
    <lineage>
        <taxon>Eukaryota</taxon>
        <taxon>Metazoa</taxon>
        <taxon>Ecdysozoa</taxon>
        <taxon>Arthropoda</taxon>
        <taxon>Hexapoda</taxon>
        <taxon>Insecta</taxon>
        <taxon>Pterygota</taxon>
        <taxon>Neoptera</taxon>
        <taxon>Endopterygota</taxon>
        <taxon>Diptera</taxon>
        <taxon>Nematocera</taxon>
        <taxon>Culicoidea</taxon>
        <taxon>Culicidae</taxon>
        <taxon>Anophelinae</taxon>
        <taxon>Anopheles</taxon>
    </lineage>
</organism>
<evidence type="ECO:0000313" key="1">
    <source>
        <dbReference type="EnsemblMetazoa" id="ENSAATROPP004736"/>
    </source>
</evidence>
<name>A0AAG5D0S9_ANOAO</name>
<accession>A0AAG5D0S9</accession>
<dbReference type="EnsemblMetazoa" id="ENSAATROPT005005">
    <property type="protein sequence ID" value="ENSAATROPP004736"/>
    <property type="gene ID" value="ENSAATROPG003984"/>
</dbReference>
<proteinExistence type="predicted"/>
<reference evidence="1" key="1">
    <citation type="submission" date="2024-04" db="UniProtKB">
        <authorList>
            <consortium name="EnsemblMetazoa"/>
        </authorList>
    </citation>
    <scope>IDENTIFICATION</scope>
    <source>
        <strain evidence="1">EBRO</strain>
    </source>
</reference>
<dbReference type="AlphaFoldDB" id="A0AAG5D0S9"/>